<dbReference type="PROSITE" id="PS00022">
    <property type="entry name" value="EGF_1"/>
    <property type="match status" value="1"/>
</dbReference>
<feature type="chain" id="PRO_5025496487" description="EGF-like domain-containing protein" evidence="3">
    <location>
        <begin position="29"/>
        <end position="528"/>
    </location>
</feature>
<keyword evidence="1" id="KW-0245">EGF-like domain</keyword>
<protein>
    <recommendedName>
        <fullName evidence="4">EGF-like domain-containing protein</fullName>
    </recommendedName>
</protein>
<reference evidence="5" key="1">
    <citation type="submission" date="2025-08" db="UniProtKB">
        <authorList>
            <consortium name="Ensembl"/>
        </authorList>
    </citation>
    <scope>IDENTIFICATION</scope>
</reference>
<keyword evidence="3" id="KW-0732">Signal</keyword>
<feature type="region of interest" description="Disordered" evidence="2">
    <location>
        <begin position="405"/>
        <end position="426"/>
    </location>
</feature>
<accession>A0A672M198</accession>
<dbReference type="Ensembl" id="ENSSGRT00000032494.1">
    <property type="protein sequence ID" value="ENSSGRP00000030245.1"/>
    <property type="gene ID" value="ENSSGRG00000017100.1"/>
</dbReference>
<feature type="signal peptide" evidence="3">
    <location>
        <begin position="1"/>
        <end position="28"/>
    </location>
</feature>
<dbReference type="PROSITE" id="PS50026">
    <property type="entry name" value="EGF_3"/>
    <property type="match status" value="1"/>
</dbReference>
<dbReference type="AlphaFoldDB" id="A0A672M198"/>
<feature type="disulfide bond" evidence="1">
    <location>
        <begin position="491"/>
        <end position="500"/>
    </location>
</feature>
<evidence type="ECO:0000256" key="1">
    <source>
        <dbReference type="PROSITE-ProRule" id="PRU00076"/>
    </source>
</evidence>
<name>A0A672M198_SINGR</name>
<sequence length="528" mass="59660">MASPAGLAFLLLVSSALLISTAIGPASAGQNQLQKRSPEDLKKVTERATAMRKLALSRIDTITSVVCPFLYIIPTYGPLISDLVKLTAAEIKGYTDMDLLMGEFEELNTKLDRYHVEQKWNSWASGAYHKPEIDIDVAWAKYTTLLQSLRKAKDDAEMERHKQYFSKTYEMYEPATMTLRNLLIKKGVSFTYPLGDALGEHVNCHEKDIRAYTVFIYKLIYKGNTMNEYHYKLTNTESKAKTDEMANIAYDAASVMFQVHMQCIEKSMDYVKKDVKTLIDQKKSRSDLAKEVWSFLVKAYDRYDWMVVAFITKKSQHKKIKFLNSHVLSGFTPVEEGIVTVAVARQVKGKHTLAPEVKEAIGRCIAESVLCYKVAEKLAECNELVKGKPVSQTYTAVHAYIRDAHDSQDAQKKQDEDYDVSAAPEDSPDQYIYKDKCQKSPGVKGGKFVVLIKSDEEITAEDPCSKLNCGEKKKRGSCVSIKGMFLAACKCNRPYYGQKCEESLDEYKKYLMAKIIMVDSRRRLGGSG</sequence>
<proteinExistence type="predicted"/>
<evidence type="ECO:0000256" key="3">
    <source>
        <dbReference type="SAM" id="SignalP"/>
    </source>
</evidence>
<dbReference type="Proteomes" id="UP000472262">
    <property type="component" value="Unassembled WGS sequence"/>
</dbReference>
<evidence type="ECO:0000313" key="6">
    <source>
        <dbReference type="Proteomes" id="UP000472262"/>
    </source>
</evidence>
<dbReference type="InParanoid" id="A0A672M198"/>
<dbReference type="InterPro" id="IPR039051">
    <property type="entry name" value="SE-CTX-like"/>
</dbReference>
<dbReference type="OMA" id="HVKCHEK"/>
<dbReference type="PANTHER" id="PTHR40472:SF6">
    <property type="entry name" value="RICIN B-TYPE LECTIN DOMAIN-CONTAINING PROTEIN"/>
    <property type="match status" value="1"/>
</dbReference>
<keyword evidence="6" id="KW-1185">Reference proteome</keyword>
<feature type="domain" description="EGF-like" evidence="4">
    <location>
        <begin position="460"/>
        <end position="501"/>
    </location>
</feature>
<dbReference type="PROSITE" id="PS01186">
    <property type="entry name" value="EGF_2"/>
    <property type="match status" value="1"/>
</dbReference>
<dbReference type="InterPro" id="IPR000742">
    <property type="entry name" value="EGF"/>
</dbReference>
<reference evidence="5" key="2">
    <citation type="submission" date="2025-09" db="UniProtKB">
        <authorList>
            <consortium name="Ensembl"/>
        </authorList>
    </citation>
    <scope>IDENTIFICATION</scope>
</reference>
<evidence type="ECO:0000313" key="5">
    <source>
        <dbReference type="Ensembl" id="ENSSGRP00000030245.1"/>
    </source>
</evidence>
<evidence type="ECO:0000256" key="2">
    <source>
        <dbReference type="SAM" id="MobiDB-lite"/>
    </source>
</evidence>
<dbReference type="PANTHER" id="PTHR40472">
    <property type="entry name" value="RICIN B-TYPE LECTIN DOMAIN-CONTAINING PROTEIN"/>
    <property type="match status" value="1"/>
</dbReference>
<organism evidence="5 6">
    <name type="scientific">Sinocyclocheilus grahami</name>
    <name type="common">Dianchi golden-line fish</name>
    <name type="synonym">Barbus grahami</name>
    <dbReference type="NCBI Taxonomy" id="75366"/>
    <lineage>
        <taxon>Eukaryota</taxon>
        <taxon>Metazoa</taxon>
        <taxon>Chordata</taxon>
        <taxon>Craniata</taxon>
        <taxon>Vertebrata</taxon>
        <taxon>Euteleostomi</taxon>
        <taxon>Actinopterygii</taxon>
        <taxon>Neopterygii</taxon>
        <taxon>Teleostei</taxon>
        <taxon>Ostariophysi</taxon>
        <taxon>Cypriniformes</taxon>
        <taxon>Cyprinidae</taxon>
        <taxon>Cyprininae</taxon>
        <taxon>Sinocyclocheilus</taxon>
    </lineage>
</organism>
<keyword evidence="1" id="KW-1015">Disulfide bond</keyword>
<feature type="compositionally biased region" description="Basic and acidic residues" evidence="2">
    <location>
        <begin position="405"/>
        <end position="415"/>
    </location>
</feature>
<comment type="caution">
    <text evidence="1">Lacks conserved residue(s) required for the propagation of feature annotation.</text>
</comment>
<evidence type="ECO:0000259" key="4">
    <source>
        <dbReference type="PROSITE" id="PS50026"/>
    </source>
</evidence>